<proteinExistence type="predicted"/>
<dbReference type="AlphaFoldDB" id="A0A9P6A048"/>
<keyword evidence="3" id="KW-1185">Reference proteome</keyword>
<evidence type="ECO:0000313" key="3">
    <source>
        <dbReference type="Proteomes" id="UP000807025"/>
    </source>
</evidence>
<dbReference type="EMBL" id="MU154554">
    <property type="protein sequence ID" value="KAF9496258.1"/>
    <property type="molecule type" value="Genomic_DNA"/>
</dbReference>
<gene>
    <name evidence="2" type="ORF">BDN71DRAFT_1430376</name>
</gene>
<feature type="region of interest" description="Disordered" evidence="1">
    <location>
        <begin position="1"/>
        <end position="30"/>
    </location>
</feature>
<dbReference type="Proteomes" id="UP000807025">
    <property type="component" value="Unassembled WGS sequence"/>
</dbReference>
<accession>A0A9P6A048</accession>
<feature type="region of interest" description="Disordered" evidence="1">
    <location>
        <begin position="75"/>
        <end position="99"/>
    </location>
</feature>
<protein>
    <submittedName>
        <fullName evidence="2">Uncharacterized protein</fullName>
    </submittedName>
</protein>
<name>A0A9P6A048_PLEER</name>
<organism evidence="2 3">
    <name type="scientific">Pleurotus eryngii</name>
    <name type="common">Boletus of the steppes</name>
    <dbReference type="NCBI Taxonomy" id="5323"/>
    <lineage>
        <taxon>Eukaryota</taxon>
        <taxon>Fungi</taxon>
        <taxon>Dikarya</taxon>
        <taxon>Basidiomycota</taxon>
        <taxon>Agaricomycotina</taxon>
        <taxon>Agaricomycetes</taxon>
        <taxon>Agaricomycetidae</taxon>
        <taxon>Agaricales</taxon>
        <taxon>Pleurotineae</taxon>
        <taxon>Pleurotaceae</taxon>
        <taxon>Pleurotus</taxon>
    </lineage>
</organism>
<comment type="caution">
    <text evidence="2">The sequence shown here is derived from an EMBL/GenBank/DDBJ whole genome shotgun (WGS) entry which is preliminary data.</text>
</comment>
<reference evidence="2" key="1">
    <citation type="submission" date="2020-11" db="EMBL/GenBank/DDBJ databases">
        <authorList>
            <consortium name="DOE Joint Genome Institute"/>
            <person name="Ahrendt S."/>
            <person name="Riley R."/>
            <person name="Andreopoulos W."/>
            <person name="Labutti K."/>
            <person name="Pangilinan J."/>
            <person name="Ruiz-Duenas F.J."/>
            <person name="Barrasa J.M."/>
            <person name="Sanchez-Garcia M."/>
            <person name="Camarero S."/>
            <person name="Miyauchi S."/>
            <person name="Serrano A."/>
            <person name="Linde D."/>
            <person name="Babiker R."/>
            <person name="Drula E."/>
            <person name="Ayuso-Fernandez I."/>
            <person name="Pacheco R."/>
            <person name="Padilla G."/>
            <person name="Ferreira P."/>
            <person name="Barriuso J."/>
            <person name="Kellner H."/>
            <person name="Castanera R."/>
            <person name="Alfaro M."/>
            <person name="Ramirez L."/>
            <person name="Pisabarro A.G."/>
            <person name="Kuo A."/>
            <person name="Tritt A."/>
            <person name="Lipzen A."/>
            <person name="He G."/>
            <person name="Yan M."/>
            <person name="Ng V."/>
            <person name="Cullen D."/>
            <person name="Martin F."/>
            <person name="Rosso M.-N."/>
            <person name="Henrissat B."/>
            <person name="Hibbett D."/>
            <person name="Martinez A.T."/>
            <person name="Grigoriev I.V."/>
        </authorList>
    </citation>
    <scope>NUCLEOTIDE SEQUENCE</scope>
    <source>
        <strain evidence="2">ATCC 90797</strain>
    </source>
</reference>
<feature type="compositionally biased region" description="Pro residues" evidence="1">
    <location>
        <begin position="82"/>
        <end position="92"/>
    </location>
</feature>
<evidence type="ECO:0000256" key="1">
    <source>
        <dbReference type="SAM" id="MobiDB-lite"/>
    </source>
</evidence>
<sequence>MGHSDKIREGEGGGRRRSSLHIEERREDGRRGVYAQILESGAYLEFAFVVYGVFPARKTTTPPSLPLSFLVPLPSTERTTKDPPPSPYPSVPCPGHSAPPKWERGCTNAREAARPLDLDVEDLSVRNSGHRVDTACWRCSGNCERRREIENAEALGAGERLGGQAEEEPLRLTFG</sequence>
<evidence type="ECO:0000313" key="2">
    <source>
        <dbReference type="EMBL" id="KAF9496258.1"/>
    </source>
</evidence>